<evidence type="ECO:0000313" key="2">
    <source>
        <dbReference type="Proteomes" id="UP000187609"/>
    </source>
</evidence>
<gene>
    <name evidence="1" type="ORF">A4A49_60857</name>
</gene>
<comment type="caution">
    <text evidence="1">The sequence shown here is derived from an EMBL/GenBank/DDBJ whole genome shotgun (WGS) entry which is preliminary data.</text>
</comment>
<feature type="non-terminal residue" evidence="1">
    <location>
        <position position="1"/>
    </location>
</feature>
<dbReference type="Gramene" id="OIS98842">
    <property type="protein sequence ID" value="OIS98842"/>
    <property type="gene ID" value="A4A49_60857"/>
</dbReference>
<name>A0A1J6IIY8_NICAT</name>
<proteinExistence type="predicted"/>
<dbReference type="EMBL" id="MJEQ01037191">
    <property type="protein sequence ID" value="OIS98842.1"/>
    <property type="molecule type" value="Genomic_DNA"/>
</dbReference>
<protein>
    <submittedName>
        <fullName evidence="1">Uncharacterized protein</fullName>
    </submittedName>
</protein>
<reference evidence="1" key="1">
    <citation type="submission" date="2016-11" db="EMBL/GenBank/DDBJ databases">
        <title>The genome of Nicotiana attenuata.</title>
        <authorList>
            <person name="Xu S."/>
            <person name="Brockmoeller T."/>
            <person name="Gaquerel E."/>
            <person name="Navarro A."/>
            <person name="Kuhl H."/>
            <person name="Gase K."/>
            <person name="Ling Z."/>
            <person name="Zhou W."/>
            <person name="Kreitzer C."/>
            <person name="Stanke M."/>
            <person name="Tang H."/>
            <person name="Lyons E."/>
            <person name="Pandey P."/>
            <person name="Pandey S.P."/>
            <person name="Timmermann B."/>
            <person name="Baldwin I.T."/>
        </authorList>
    </citation>
    <scope>NUCLEOTIDE SEQUENCE [LARGE SCALE GENOMIC DNA]</scope>
    <source>
        <strain evidence="1">UT</strain>
    </source>
</reference>
<sequence>SKITIIQLLEYYHKTWNRMEKATFVKIFLVSFLLILFGQSSNAAFSCSKDADCPIKCIDADVKCDLTTHLCHCRPKHPPTTNSKGAKRVHKTIRD</sequence>
<evidence type="ECO:0000313" key="1">
    <source>
        <dbReference type="EMBL" id="OIS98842.1"/>
    </source>
</evidence>
<accession>A0A1J6IIY8</accession>
<dbReference type="OMA" id="LTTHLCH"/>
<dbReference type="AlphaFoldDB" id="A0A1J6IIY8"/>
<keyword evidence="2" id="KW-1185">Reference proteome</keyword>
<dbReference type="Proteomes" id="UP000187609">
    <property type="component" value="Unassembled WGS sequence"/>
</dbReference>
<organism evidence="1 2">
    <name type="scientific">Nicotiana attenuata</name>
    <name type="common">Coyote tobacco</name>
    <dbReference type="NCBI Taxonomy" id="49451"/>
    <lineage>
        <taxon>Eukaryota</taxon>
        <taxon>Viridiplantae</taxon>
        <taxon>Streptophyta</taxon>
        <taxon>Embryophyta</taxon>
        <taxon>Tracheophyta</taxon>
        <taxon>Spermatophyta</taxon>
        <taxon>Magnoliopsida</taxon>
        <taxon>eudicotyledons</taxon>
        <taxon>Gunneridae</taxon>
        <taxon>Pentapetalae</taxon>
        <taxon>asterids</taxon>
        <taxon>lamiids</taxon>
        <taxon>Solanales</taxon>
        <taxon>Solanaceae</taxon>
        <taxon>Nicotianoideae</taxon>
        <taxon>Nicotianeae</taxon>
        <taxon>Nicotiana</taxon>
    </lineage>
</organism>